<protein>
    <submittedName>
        <fullName evidence="1">Uncharacterized protein</fullName>
    </submittedName>
</protein>
<sequence>MPIVTQRTMWLTSTRFSTAWLTNTVMATLLIQCFDNFQQELWRAWTRTGKLYGVEKDPSSSFQFRLSNALALQTSPLVLT</sequence>
<dbReference type="EMBL" id="VXIV02002577">
    <property type="protein sequence ID" value="KAF6024452.1"/>
    <property type="molecule type" value="Genomic_DNA"/>
</dbReference>
<dbReference type="Proteomes" id="UP000593567">
    <property type="component" value="Unassembled WGS sequence"/>
</dbReference>
<dbReference type="AlphaFoldDB" id="A0A7J7JDS6"/>
<evidence type="ECO:0000313" key="1">
    <source>
        <dbReference type="EMBL" id="KAF6024452.1"/>
    </source>
</evidence>
<name>A0A7J7JDS6_BUGNE</name>
<accession>A0A7J7JDS6</accession>
<proteinExistence type="predicted"/>
<evidence type="ECO:0000313" key="2">
    <source>
        <dbReference type="Proteomes" id="UP000593567"/>
    </source>
</evidence>
<gene>
    <name evidence="1" type="ORF">EB796_017238</name>
</gene>
<reference evidence="1" key="1">
    <citation type="submission" date="2020-06" db="EMBL/GenBank/DDBJ databases">
        <title>Draft genome of Bugula neritina, a colonial animal packing powerful symbionts and potential medicines.</title>
        <authorList>
            <person name="Rayko M."/>
        </authorList>
    </citation>
    <scope>NUCLEOTIDE SEQUENCE [LARGE SCALE GENOMIC DNA]</scope>
    <source>
        <strain evidence="1">Kwan_BN1</strain>
    </source>
</reference>
<organism evidence="1 2">
    <name type="scientific">Bugula neritina</name>
    <name type="common">Brown bryozoan</name>
    <name type="synonym">Sertularia neritina</name>
    <dbReference type="NCBI Taxonomy" id="10212"/>
    <lineage>
        <taxon>Eukaryota</taxon>
        <taxon>Metazoa</taxon>
        <taxon>Spiralia</taxon>
        <taxon>Lophotrochozoa</taxon>
        <taxon>Bryozoa</taxon>
        <taxon>Gymnolaemata</taxon>
        <taxon>Cheilostomatida</taxon>
        <taxon>Flustrina</taxon>
        <taxon>Buguloidea</taxon>
        <taxon>Bugulidae</taxon>
        <taxon>Bugula</taxon>
    </lineage>
</organism>
<keyword evidence="2" id="KW-1185">Reference proteome</keyword>
<comment type="caution">
    <text evidence="1">The sequence shown here is derived from an EMBL/GenBank/DDBJ whole genome shotgun (WGS) entry which is preliminary data.</text>
</comment>